<proteinExistence type="predicted"/>
<protein>
    <recommendedName>
        <fullName evidence="5">DUF1090 domain-containing protein</fullName>
    </recommendedName>
</protein>
<dbReference type="Proteomes" id="UP000192573">
    <property type="component" value="Unassembled WGS sequence"/>
</dbReference>
<dbReference type="InterPro" id="IPR009468">
    <property type="entry name" value="DUF1090"/>
</dbReference>
<feature type="transmembrane region" description="Helical" evidence="2">
    <location>
        <begin position="94"/>
        <end position="115"/>
    </location>
</feature>
<reference evidence="3 4" key="1">
    <citation type="submission" date="2017-03" db="EMBL/GenBank/DDBJ databases">
        <authorList>
            <person name="Afonso C.L."/>
            <person name="Miller P.J."/>
            <person name="Scott M.A."/>
            <person name="Spackman E."/>
            <person name="Goraichik I."/>
            <person name="Dimitrov K.M."/>
            <person name="Suarez D.L."/>
            <person name="Swayne D.E."/>
        </authorList>
    </citation>
    <scope>NUCLEOTIDE SEQUENCE [LARGE SCALE GENOMIC DNA]</scope>
    <source>
        <strain evidence="3 4">ATCC 51113</strain>
    </source>
</reference>
<feature type="compositionally biased region" description="Basic and acidic residues" evidence="1">
    <location>
        <begin position="192"/>
        <end position="202"/>
    </location>
</feature>
<dbReference type="EMBL" id="NAEW01000015">
    <property type="protein sequence ID" value="OQM39956.1"/>
    <property type="molecule type" value="Genomic_DNA"/>
</dbReference>
<feature type="region of interest" description="Disordered" evidence="1">
    <location>
        <begin position="192"/>
        <end position="228"/>
    </location>
</feature>
<accession>A0A1V8NU53</accession>
<evidence type="ECO:0000256" key="1">
    <source>
        <dbReference type="SAM" id="MobiDB-lite"/>
    </source>
</evidence>
<name>A0A1V8NU53_CITBR</name>
<keyword evidence="2" id="KW-1133">Transmembrane helix</keyword>
<evidence type="ECO:0008006" key="5">
    <source>
        <dbReference type="Google" id="ProtNLM"/>
    </source>
</evidence>
<keyword evidence="2" id="KW-0472">Membrane</keyword>
<evidence type="ECO:0000256" key="2">
    <source>
        <dbReference type="SAM" id="Phobius"/>
    </source>
</evidence>
<dbReference type="AlphaFoldDB" id="A0A1V8NU53"/>
<keyword evidence="2" id="KW-0812">Transmembrane</keyword>
<comment type="caution">
    <text evidence="3">The sequence shown here is derived from an EMBL/GenBank/DDBJ whole genome shotgun (WGS) entry which is preliminary data.</text>
</comment>
<gene>
    <name evidence="3" type="ORF">BZK42_22150</name>
</gene>
<sequence length="228" mass="26275">MKLWRMLTQRVGKLLSQTVCRSQAQLADSCSCLNQPVAHSTFALWQLNTFRQLPDSSDTCATSRGLIIYRSRTYADSSFTNNPLQLMTSMKPQFLRVTVLAGLLYSFMVSGAMAGNYRECEYKRRHLEYQLEYAQAYNNIHRMAGLQRALRHIDEYCTDGRLPEQKDRKVANKQRKVTTRQYELEQARISGKSEKIADRQAKLAEAQEELTEARRELSRGTVHSITQP</sequence>
<evidence type="ECO:0000313" key="3">
    <source>
        <dbReference type="EMBL" id="OQM39956.1"/>
    </source>
</evidence>
<organism evidence="3 4">
    <name type="scientific">Citrobacter braakii</name>
    <dbReference type="NCBI Taxonomy" id="57706"/>
    <lineage>
        <taxon>Bacteria</taxon>
        <taxon>Pseudomonadati</taxon>
        <taxon>Pseudomonadota</taxon>
        <taxon>Gammaproteobacteria</taxon>
        <taxon>Enterobacterales</taxon>
        <taxon>Enterobacteriaceae</taxon>
        <taxon>Citrobacter</taxon>
        <taxon>Citrobacter freundii complex</taxon>
    </lineage>
</organism>
<dbReference type="RefSeq" id="WP_080860225.1">
    <property type="nucleotide sequence ID" value="NZ_CP077405.1"/>
</dbReference>
<evidence type="ECO:0000313" key="4">
    <source>
        <dbReference type="Proteomes" id="UP000192573"/>
    </source>
</evidence>
<dbReference type="Pfam" id="PF06476">
    <property type="entry name" value="DUF1090"/>
    <property type="match status" value="1"/>
</dbReference>